<dbReference type="GO" id="GO:0005524">
    <property type="term" value="F:ATP binding"/>
    <property type="evidence" value="ECO:0007669"/>
    <property type="project" value="UniProtKB-KW"/>
</dbReference>
<evidence type="ECO:0000256" key="3">
    <source>
        <dbReference type="ARBA" id="ARBA00022840"/>
    </source>
</evidence>
<feature type="region of interest" description="Disordered" evidence="4">
    <location>
        <begin position="458"/>
        <end position="480"/>
    </location>
</feature>
<keyword evidence="3" id="KW-0067">ATP-binding</keyword>
<keyword evidence="7" id="KW-1185">Reference proteome</keyword>
<dbReference type="CDD" id="cd00009">
    <property type="entry name" value="AAA"/>
    <property type="match status" value="1"/>
</dbReference>
<evidence type="ECO:0000313" key="7">
    <source>
        <dbReference type="Proteomes" id="UP000029082"/>
    </source>
</evidence>
<dbReference type="GO" id="GO:0003677">
    <property type="term" value="F:DNA binding"/>
    <property type="evidence" value="ECO:0007669"/>
    <property type="project" value="InterPro"/>
</dbReference>
<dbReference type="STRING" id="1437603.GCA_000771525_01020"/>
<protein>
    <submittedName>
        <fullName evidence="6">ATPase AAA</fullName>
        <ecNumber evidence="6">3.6.4.12</ecNumber>
    </submittedName>
</protein>
<reference evidence="6 7" key="1">
    <citation type="submission" date="2014-03" db="EMBL/GenBank/DDBJ databases">
        <title>Genomics of Bifidobacteria.</title>
        <authorList>
            <person name="Ventura M."/>
            <person name="Milani C."/>
            <person name="Lugli G.A."/>
        </authorList>
    </citation>
    <scope>NUCLEOTIDE SEQUENCE [LARGE SCALE GENOMIC DNA]</scope>
    <source>
        <strain evidence="6 7">DSM 21395</strain>
    </source>
</reference>
<dbReference type="Pfam" id="PF00004">
    <property type="entry name" value="AAA"/>
    <property type="match status" value="1"/>
</dbReference>
<dbReference type="GO" id="GO:0017116">
    <property type="term" value="F:single-stranded DNA helicase activity"/>
    <property type="evidence" value="ECO:0007669"/>
    <property type="project" value="TreeGrafter"/>
</dbReference>
<evidence type="ECO:0000313" key="6">
    <source>
        <dbReference type="EMBL" id="KFI80193.1"/>
    </source>
</evidence>
<evidence type="ECO:0000256" key="2">
    <source>
        <dbReference type="ARBA" id="ARBA00022741"/>
    </source>
</evidence>
<dbReference type="EC" id="3.6.4.12" evidence="6"/>
<organism evidence="6 7">
    <name type="scientific">Bifidobacterium mongoliense DSM 21395</name>
    <dbReference type="NCBI Taxonomy" id="1437603"/>
    <lineage>
        <taxon>Bacteria</taxon>
        <taxon>Bacillati</taxon>
        <taxon>Actinomycetota</taxon>
        <taxon>Actinomycetes</taxon>
        <taxon>Bifidobacteriales</taxon>
        <taxon>Bifidobacteriaceae</taxon>
        <taxon>Bifidobacterium</taxon>
    </lineage>
</organism>
<dbReference type="CDD" id="cd18139">
    <property type="entry name" value="HLD_clamp_RarA"/>
    <property type="match status" value="1"/>
</dbReference>
<dbReference type="Gene3D" id="1.20.272.10">
    <property type="match status" value="1"/>
</dbReference>
<evidence type="ECO:0000256" key="4">
    <source>
        <dbReference type="SAM" id="MobiDB-lite"/>
    </source>
</evidence>
<dbReference type="InterPro" id="IPR021886">
    <property type="entry name" value="MgsA_C"/>
</dbReference>
<dbReference type="GO" id="GO:0006261">
    <property type="term" value="P:DNA-templated DNA replication"/>
    <property type="evidence" value="ECO:0007669"/>
    <property type="project" value="TreeGrafter"/>
</dbReference>
<dbReference type="PANTHER" id="PTHR13779:SF7">
    <property type="entry name" value="ATPASE WRNIP1"/>
    <property type="match status" value="1"/>
</dbReference>
<evidence type="ECO:0000256" key="1">
    <source>
        <dbReference type="ARBA" id="ARBA00008959"/>
    </source>
</evidence>
<dbReference type="FunFam" id="1.20.272.10:FF:000001">
    <property type="entry name" value="Putative AAA family ATPase"/>
    <property type="match status" value="1"/>
</dbReference>
<dbReference type="InterPro" id="IPR027417">
    <property type="entry name" value="P-loop_NTPase"/>
</dbReference>
<dbReference type="EMBL" id="JGZE01000001">
    <property type="protein sequence ID" value="KFI80193.1"/>
    <property type="molecule type" value="Genomic_DNA"/>
</dbReference>
<dbReference type="InterPro" id="IPR032423">
    <property type="entry name" value="AAA_assoc_2"/>
</dbReference>
<dbReference type="Gene3D" id="1.10.8.60">
    <property type="match status" value="1"/>
</dbReference>
<dbReference type="SUPFAM" id="SSF48019">
    <property type="entry name" value="post-AAA+ oligomerization domain-like"/>
    <property type="match status" value="1"/>
</dbReference>
<dbReference type="Gene3D" id="1.10.3710.10">
    <property type="entry name" value="DNA polymerase III clamp loader subunits, C-terminal domain"/>
    <property type="match status" value="1"/>
</dbReference>
<keyword evidence="2" id="KW-0547">Nucleotide-binding</keyword>
<dbReference type="GO" id="GO:0000731">
    <property type="term" value="P:DNA synthesis involved in DNA repair"/>
    <property type="evidence" value="ECO:0007669"/>
    <property type="project" value="TreeGrafter"/>
</dbReference>
<dbReference type="GeneID" id="93094150"/>
<dbReference type="InterPro" id="IPR008921">
    <property type="entry name" value="DNA_pol3_clamp-load_cplx_C"/>
</dbReference>
<name>A0A087CA93_9BIFI</name>
<dbReference type="InterPro" id="IPR051314">
    <property type="entry name" value="AAA_ATPase_RarA/MGS1/WRNIP1"/>
</dbReference>
<dbReference type="Gene3D" id="3.40.50.300">
    <property type="entry name" value="P-loop containing nucleotide triphosphate hydrolases"/>
    <property type="match status" value="1"/>
</dbReference>
<dbReference type="InterPro" id="IPR003593">
    <property type="entry name" value="AAA+_ATPase"/>
</dbReference>
<dbReference type="PANTHER" id="PTHR13779">
    <property type="entry name" value="WERNER HELICASE-INTERACTING PROTEIN 1 FAMILY MEMBER"/>
    <property type="match status" value="1"/>
</dbReference>
<accession>A0A087CA93</accession>
<dbReference type="OrthoDB" id="9778364at2"/>
<dbReference type="RefSeq" id="WP_051917676.1">
    <property type="nucleotide sequence ID" value="NZ_JDUO01000003.1"/>
</dbReference>
<dbReference type="Pfam" id="PF16193">
    <property type="entry name" value="AAA_assoc_2"/>
    <property type="match status" value="1"/>
</dbReference>
<dbReference type="Pfam" id="PF12002">
    <property type="entry name" value="MgsA_C"/>
    <property type="match status" value="1"/>
</dbReference>
<evidence type="ECO:0000259" key="5">
    <source>
        <dbReference type="SMART" id="SM00382"/>
    </source>
</evidence>
<dbReference type="InterPro" id="IPR003959">
    <property type="entry name" value="ATPase_AAA_core"/>
</dbReference>
<dbReference type="eggNOG" id="COG2256">
    <property type="taxonomic scope" value="Bacteria"/>
</dbReference>
<gene>
    <name evidence="6" type="ORF">BMON_0061</name>
</gene>
<dbReference type="GO" id="GO:0016887">
    <property type="term" value="F:ATP hydrolysis activity"/>
    <property type="evidence" value="ECO:0007669"/>
    <property type="project" value="InterPro"/>
</dbReference>
<keyword evidence="6" id="KW-0378">Hydrolase</keyword>
<dbReference type="SUPFAM" id="SSF52540">
    <property type="entry name" value="P-loop containing nucleoside triphosphate hydrolases"/>
    <property type="match status" value="1"/>
</dbReference>
<dbReference type="Proteomes" id="UP000029082">
    <property type="component" value="Unassembled WGS sequence"/>
</dbReference>
<comment type="caution">
    <text evidence="6">The sequence shown here is derived from an EMBL/GenBank/DDBJ whole genome shotgun (WGS) entry which is preliminary data.</text>
</comment>
<comment type="similarity">
    <text evidence="1">Belongs to the AAA ATPase family. RarA/MGS1/WRNIP1 subfamily.</text>
</comment>
<dbReference type="AlphaFoldDB" id="A0A087CA93"/>
<feature type="domain" description="AAA+ ATPase" evidence="5">
    <location>
        <begin position="58"/>
        <end position="174"/>
    </location>
</feature>
<proteinExistence type="inferred from homology"/>
<dbReference type="GO" id="GO:0008047">
    <property type="term" value="F:enzyme activator activity"/>
    <property type="evidence" value="ECO:0007669"/>
    <property type="project" value="TreeGrafter"/>
</dbReference>
<sequence>MVDDLLSAAEAPQEMTRPLAVRMRPSTLDEVVGQSAVLRPGSPLRRLADSASTGSRTAPSSVLLYGPPGVGKTTLAYIVAQQSGREFEELSAVSSGVKDVRAVLQRAHERLVTTGRETVLFIDEVHRFSKSQQDALLPSVENRDVTFIGATTENPSFSVIAPLLSRSVVVKLESLEDDDLRTLIIRAVGDPRGLDGEVVAGKEAVDAVIRMAGGDARKALTILEAAAGAVLSVQPRTKGDEGKTASRTPPEIDADTVSRVMDVATVRYDKKGDDHYDVASAFIKSMRGSDPDASLHYLARMLRAGEDPRFIARRIMIAAAEEVGMAAPQVLQVTVAAAQAVAMIGMPEARIILSEAVLAVATAPKSNASYLAINEALADVDAGRIGPVPLHLRNAPTKLMKQWGNHEGYRYAHDAPGAVATQQYMPDILEGREYYHPNERGYEREVGQRLQTIRGILHGEDAGPRDGHAPDHQHGQTRDD</sequence>
<dbReference type="SMART" id="SM00382">
    <property type="entry name" value="AAA"/>
    <property type="match status" value="1"/>
</dbReference>
<dbReference type="FunFam" id="3.40.50.300:FF:000345">
    <property type="entry name" value="AAA family ATPase"/>
    <property type="match status" value="1"/>
</dbReference>